<reference evidence="2 3" key="1">
    <citation type="submission" date="2019-03" db="EMBL/GenBank/DDBJ databases">
        <title>Genomic Encyclopedia of Type Strains, Phase IV (KMG-IV): sequencing the most valuable type-strain genomes for metagenomic binning, comparative biology and taxonomic classification.</title>
        <authorList>
            <person name="Goeker M."/>
        </authorList>
    </citation>
    <scope>NUCLEOTIDE SEQUENCE [LARGE SCALE GENOMIC DNA]</scope>
    <source>
        <strain evidence="2 3">LX-B</strain>
    </source>
</reference>
<dbReference type="PROSITE" id="PS51257">
    <property type="entry name" value="PROKAR_LIPOPROTEIN"/>
    <property type="match status" value="1"/>
</dbReference>
<dbReference type="RefSeq" id="WP_132012192.1">
    <property type="nucleotide sequence ID" value="NZ_SLUN01000001.1"/>
</dbReference>
<organism evidence="2 3">
    <name type="scientific">Hydrogenispora ethanolica</name>
    <dbReference type="NCBI Taxonomy" id="1082276"/>
    <lineage>
        <taxon>Bacteria</taxon>
        <taxon>Bacillati</taxon>
        <taxon>Bacillota</taxon>
        <taxon>Hydrogenispora</taxon>
    </lineage>
</organism>
<evidence type="ECO:0008006" key="4">
    <source>
        <dbReference type="Google" id="ProtNLM"/>
    </source>
</evidence>
<accession>A0A4R1SBC3</accession>
<evidence type="ECO:0000313" key="3">
    <source>
        <dbReference type="Proteomes" id="UP000295008"/>
    </source>
</evidence>
<dbReference type="Proteomes" id="UP000295008">
    <property type="component" value="Unassembled WGS sequence"/>
</dbReference>
<evidence type="ECO:0000256" key="1">
    <source>
        <dbReference type="SAM" id="SignalP"/>
    </source>
</evidence>
<name>A0A4R1SBC3_HYDET</name>
<proteinExistence type="predicted"/>
<protein>
    <recommendedName>
        <fullName evidence="4">Carboxypeptidase regulatory-like domain-containing protein</fullName>
    </recommendedName>
</protein>
<keyword evidence="3" id="KW-1185">Reference proteome</keyword>
<sequence length="184" mass="20377">MKNVSKLRFIATLLFLALALAGCSLADPSKPGDSLLIGRLTLQAEGWADTSTGTTVNGTQKVSVFMNLRNEATQKLYHVQTEPHGFFGVRNPEPGLYVIEKLSFKATGSSGWSQLTSKARIPLPPFEIAPGKVTNLGSLCWIANKTTEDYRFIRDGAPEELRRLFAETFPKSGWLQREWLNVGY</sequence>
<comment type="caution">
    <text evidence="2">The sequence shown here is derived from an EMBL/GenBank/DDBJ whole genome shotgun (WGS) entry which is preliminary data.</text>
</comment>
<feature type="signal peptide" evidence="1">
    <location>
        <begin position="1"/>
        <end position="26"/>
    </location>
</feature>
<feature type="chain" id="PRO_5020955595" description="Carboxypeptidase regulatory-like domain-containing protein" evidence="1">
    <location>
        <begin position="27"/>
        <end position="184"/>
    </location>
</feature>
<keyword evidence="1" id="KW-0732">Signal</keyword>
<gene>
    <name evidence="2" type="ORF">EDC14_100171</name>
</gene>
<evidence type="ECO:0000313" key="2">
    <source>
        <dbReference type="EMBL" id="TCL76791.1"/>
    </source>
</evidence>
<dbReference type="AlphaFoldDB" id="A0A4R1SBC3"/>
<dbReference type="EMBL" id="SLUN01000001">
    <property type="protein sequence ID" value="TCL76791.1"/>
    <property type="molecule type" value="Genomic_DNA"/>
</dbReference>